<sequence length="278" mass="31722">MTIDKITLISGVPRSGTTLCCHLLNKQQHVVALHEPLNPKSINIYDDNAAAVISFEARKLYGAVRHGLPFEHGDICGLNISNPIGQERDVNSGRRQQTAQRGRICVADYIGKDFLLVIKQNALFTAYLDKLLASFNVVCIVRNPVDVLLSWWTVDLPIGRGHIPAGENNDEKLKRRLQNVSVIKRQLLIYEWFCERYFTNNADVIAYEEIVKSDGVCLFEKMQLNHTKPQPLSFQERVFPQHILERLEMHESDILRLNTSGYYSPRQIAERIKDVLNG</sequence>
<dbReference type="Pfam" id="PF00685">
    <property type="entry name" value="Sulfotransfer_1"/>
    <property type="match status" value="1"/>
</dbReference>
<dbReference type="RefSeq" id="WP_284217146.1">
    <property type="nucleotide sequence ID" value="NZ_BSOT01000005.1"/>
</dbReference>
<dbReference type="InterPro" id="IPR000863">
    <property type="entry name" value="Sulfotransferase_dom"/>
</dbReference>
<organism evidence="2 3">
    <name type="scientific">Agaribacter marinus</name>
    <dbReference type="NCBI Taxonomy" id="1431249"/>
    <lineage>
        <taxon>Bacteria</taxon>
        <taxon>Pseudomonadati</taxon>
        <taxon>Pseudomonadota</taxon>
        <taxon>Gammaproteobacteria</taxon>
        <taxon>Alteromonadales</taxon>
        <taxon>Alteromonadaceae</taxon>
        <taxon>Agaribacter</taxon>
    </lineage>
</organism>
<dbReference type="GO" id="GO:0008146">
    <property type="term" value="F:sulfotransferase activity"/>
    <property type="evidence" value="ECO:0007669"/>
    <property type="project" value="InterPro"/>
</dbReference>
<dbReference type="SUPFAM" id="SSF52540">
    <property type="entry name" value="P-loop containing nucleoside triphosphate hydrolases"/>
    <property type="match status" value="1"/>
</dbReference>
<comment type="caution">
    <text evidence="2">The sequence shown here is derived from an EMBL/GenBank/DDBJ whole genome shotgun (WGS) entry which is preliminary data.</text>
</comment>
<evidence type="ECO:0000313" key="3">
    <source>
        <dbReference type="Proteomes" id="UP001156601"/>
    </source>
</evidence>
<keyword evidence="3" id="KW-1185">Reference proteome</keyword>
<dbReference type="AlphaFoldDB" id="A0AA37T1U1"/>
<proteinExistence type="predicted"/>
<dbReference type="Gene3D" id="3.40.50.300">
    <property type="entry name" value="P-loop containing nucleotide triphosphate hydrolases"/>
    <property type="match status" value="1"/>
</dbReference>
<dbReference type="InterPro" id="IPR027417">
    <property type="entry name" value="P-loop_NTPase"/>
</dbReference>
<evidence type="ECO:0000259" key="1">
    <source>
        <dbReference type="Pfam" id="PF00685"/>
    </source>
</evidence>
<gene>
    <name evidence="2" type="ORF">GCM10007852_17760</name>
</gene>
<dbReference type="Proteomes" id="UP001156601">
    <property type="component" value="Unassembled WGS sequence"/>
</dbReference>
<accession>A0AA37T1U1</accession>
<dbReference type="EMBL" id="BSOT01000005">
    <property type="protein sequence ID" value="GLR70868.1"/>
    <property type="molecule type" value="Genomic_DNA"/>
</dbReference>
<reference evidence="2" key="1">
    <citation type="journal article" date="2014" name="Int. J. Syst. Evol. Microbiol.">
        <title>Complete genome sequence of Corynebacterium casei LMG S-19264T (=DSM 44701T), isolated from a smear-ripened cheese.</title>
        <authorList>
            <consortium name="US DOE Joint Genome Institute (JGI-PGF)"/>
            <person name="Walter F."/>
            <person name="Albersmeier A."/>
            <person name="Kalinowski J."/>
            <person name="Ruckert C."/>
        </authorList>
    </citation>
    <scope>NUCLEOTIDE SEQUENCE</scope>
    <source>
        <strain evidence="2">NBRC 110023</strain>
    </source>
</reference>
<reference evidence="2" key="2">
    <citation type="submission" date="2023-01" db="EMBL/GenBank/DDBJ databases">
        <title>Draft genome sequence of Agaribacter marinus strain NBRC 110023.</title>
        <authorList>
            <person name="Sun Q."/>
            <person name="Mori K."/>
        </authorList>
    </citation>
    <scope>NUCLEOTIDE SEQUENCE</scope>
    <source>
        <strain evidence="2">NBRC 110023</strain>
    </source>
</reference>
<evidence type="ECO:0000313" key="2">
    <source>
        <dbReference type="EMBL" id="GLR70868.1"/>
    </source>
</evidence>
<feature type="domain" description="Sulfotransferase" evidence="1">
    <location>
        <begin position="7"/>
        <end position="159"/>
    </location>
</feature>
<protein>
    <recommendedName>
        <fullName evidence="1">Sulfotransferase domain-containing protein</fullName>
    </recommendedName>
</protein>
<name>A0AA37T1U1_9ALTE</name>